<comment type="caution">
    <text evidence="10">The sequence shown here is derived from an EMBL/GenBank/DDBJ whole genome shotgun (WGS) entry which is preliminary data.</text>
</comment>
<dbReference type="InterPro" id="IPR003661">
    <property type="entry name" value="HisK_dim/P_dom"/>
</dbReference>
<accession>A0ABV5KD08</accession>
<dbReference type="InterPro" id="IPR005467">
    <property type="entry name" value="His_kinase_dom"/>
</dbReference>
<dbReference type="GO" id="GO:0005524">
    <property type="term" value="F:ATP binding"/>
    <property type="evidence" value="ECO:0007669"/>
    <property type="project" value="UniProtKB-KW"/>
</dbReference>
<keyword evidence="10" id="KW-0547">Nucleotide-binding</keyword>
<dbReference type="SMART" id="SM00065">
    <property type="entry name" value="GAF"/>
    <property type="match status" value="1"/>
</dbReference>
<keyword evidence="7" id="KW-0902">Two-component regulatory system</keyword>
<name>A0ABV5KD08_9ACTN</name>
<dbReference type="InterPro" id="IPR003594">
    <property type="entry name" value="HATPase_dom"/>
</dbReference>
<dbReference type="SUPFAM" id="SSF47384">
    <property type="entry name" value="Homodimeric domain of signal transducing histidine kinase"/>
    <property type="match status" value="1"/>
</dbReference>
<proteinExistence type="predicted"/>
<evidence type="ECO:0000256" key="4">
    <source>
        <dbReference type="ARBA" id="ARBA00022553"/>
    </source>
</evidence>
<dbReference type="CDD" id="cd00082">
    <property type="entry name" value="HisKA"/>
    <property type="match status" value="1"/>
</dbReference>
<dbReference type="PANTHER" id="PTHR42878">
    <property type="entry name" value="TWO-COMPONENT HISTIDINE KINASE"/>
    <property type="match status" value="1"/>
</dbReference>
<evidence type="ECO:0000313" key="10">
    <source>
        <dbReference type="EMBL" id="MFB9314621.1"/>
    </source>
</evidence>
<comment type="subcellular location">
    <subcellularLocation>
        <location evidence="2">Cell membrane</location>
    </subcellularLocation>
</comment>
<comment type="catalytic activity">
    <reaction evidence="1">
        <text>ATP + protein L-histidine = ADP + protein N-phospho-L-histidine.</text>
        <dbReference type="EC" id="2.7.13.3"/>
    </reaction>
</comment>
<keyword evidence="5" id="KW-0808">Transferase</keyword>
<organism evidence="10 11">
    <name type="scientific">Nocardioides plantarum</name>
    <dbReference type="NCBI Taxonomy" id="29299"/>
    <lineage>
        <taxon>Bacteria</taxon>
        <taxon>Bacillati</taxon>
        <taxon>Actinomycetota</taxon>
        <taxon>Actinomycetes</taxon>
        <taxon>Propionibacteriales</taxon>
        <taxon>Nocardioidaceae</taxon>
        <taxon>Nocardioides</taxon>
    </lineage>
</organism>
<evidence type="ECO:0000256" key="6">
    <source>
        <dbReference type="ARBA" id="ARBA00022777"/>
    </source>
</evidence>
<dbReference type="RefSeq" id="WP_140011182.1">
    <property type="nucleotide sequence ID" value="NZ_JBHMDG010000022.1"/>
</dbReference>
<dbReference type="InterPro" id="IPR004358">
    <property type="entry name" value="Sig_transdc_His_kin-like_C"/>
</dbReference>
<dbReference type="Gene3D" id="1.10.287.130">
    <property type="match status" value="1"/>
</dbReference>
<dbReference type="InterPro" id="IPR050351">
    <property type="entry name" value="BphY/WalK/GraS-like"/>
</dbReference>
<dbReference type="InterPro" id="IPR003018">
    <property type="entry name" value="GAF"/>
</dbReference>
<keyword evidence="10" id="KW-0067">ATP-binding</keyword>
<evidence type="ECO:0000259" key="9">
    <source>
        <dbReference type="PROSITE" id="PS50109"/>
    </source>
</evidence>
<reference evidence="10 11" key="1">
    <citation type="submission" date="2024-09" db="EMBL/GenBank/DDBJ databases">
        <authorList>
            <person name="Sun Q."/>
            <person name="Mori K."/>
        </authorList>
    </citation>
    <scope>NUCLEOTIDE SEQUENCE [LARGE SCALE GENOMIC DNA]</scope>
    <source>
        <strain evidence="10 11">JCM 9626</strain>
    </source>
</reference>
<protein>
    <recommendedName>
        <fullName evidence="8">Sensor-like histidine kinase SenX3</fullName>
        <ecNumber evidence="3">2.7.13.3</ecNumber>
    </recommendedName>
</protein>
<dbReference type="SUPFAM" id="SSF55781">
    <property type="entry name" value="GAF domain-like"/>
    <property type="match status" value="1"/>
</dbReference>
<keyword evidence="11" id="KW-1185">Reference proteome</keyword>
<gene>
    <name evidence="10" type="ORF">ACFFRI_16305</name>
</gene>
<dbReference type="SUPFAM" id="SSF55874">
    <property type="entry name" value="ATPase domain of HSP90 chaperone/DNA topoisomerase II/histidine kinase"/>
    <property type="match status" value="1"/>
</dbReference>
<dbReference type="InterPro" id="IPR036890">
    <property type="entry name" value="HATPase_C_sf"/>
</dbReference>
<keyword evidence="4" id="KW-0597">Phosphoprotein</keyword>
<evidence type="ECO:0000256" key="7">
    <source>
        <dbReference type="ARBA" id="ARBA00023012"/>
    </source>
</evidence>
<dbReference type="InterPro" id="IPR029016">
    <property type="entry name" value="GAF-like_dom_sf"/>
</dbReference>
<evidence type="ECO:0000256" key="5">
    <source>
        <dbReference type="ARBA" id="ARBA00022679"/>
    </source>
</evidence>
<dbReference type="Pfam" id="PF00512">
    <property type="entry name" value="HisKA"/>
    <property type="match status" value="1"/>
</dbReference>
<keyword evidence="6" id="KW-0418">Kinase</keyword>
<evidence type="ECO:0000313" key="11">
    <source>
        <dbReference type="Proteomes" id="UP001589750"/>
    </source>
</evidence>
<dbReference type="SMART" id="SM00388">
    <property type="entry name" value="HisKA"/>
    <property type="match status" value="1"/>
</dbReference>
<dbReference type="Proteomes" id="UP001589750">
    <property type="component" value="Unassembled WGS sequence"/>
</dbReference>
<evidence type="ECO:0000256" key="8">
    <source>
        <dbReference type="ARBA" id="ARBA00039401"/>
    </source>
</evidence>
<dbReference type="EMBL" id="JBHMDG010000022">
    <property type="protein sequence ID" value="MFB9314621.1"/>
    <property type="molecule type" value="Genomic_DNA"/>
</dbReference>
<evidence type="ECO:0000256" key="1">
    <source>
        <dbReference type="ARBA" id="ARBA00000085"/>
    </source>
</evidence>
<dbReference type="PRINTS" id="PR00344">
    <property type="entry name" value="BCTRLSENSOR"/>
</dbReference>
<dbReference type="Pfam" id="PF13185">
    <property type="entry name" value="GAF_2"/>
    <property type="match status" value="1"/>
</dbReference>
<sequence>MNELSASESTARVLIETVERLSTATSLERVTQVVTEAVRRALGCDGATFVLRDDDSCHYVDEHAISPLWKGGRFPLTACVSGWAMLNRQAVVIPDIYADDRIPHDAYRPTFVHSLVMAPIRSADPIGALGAYWAEHHDADAEEVRLLGIIANSAAVALDNLELRGIVLRRVAERDDLARRADELEEAIYTVAHDLRSPLGAILGYAELLDDIVVASPAIDETGKARVFAGTIVESGQRMARQIDVMLGLYRITSRPIEPAPVDLSAVARRVADDLSARTGRRQIDISIEDGLRVVADPTLTHLMLENLLGNAVKYTGKKDHAHIELAAVVAGVGAGVGATRVDRVEPLATFVVRDNGDGFAPEEAERLFQPLTRLHSDDDFPGTGLGLASVARIVEMHGGAVRAEGEKSVGAAFYFSLPTAV</sequence>
<dbReference type="SMART" id="SM00387">
    <property type="entry name" value="HATPase_c"/>
    <property type="match status" value="1"/>
</dbReference>
<feature type="domain" description="Histidine kinase" evidence="9">
    <location>
        <begin position="190"/>
        <end position="422"/>
    </location>
</feature>
<dbReference type="Gene3D" id="3.30.565.10">
    <property type="entry name" value="Histidine kinase-like ATPase, C-terminal domain"/>
    <property type="match status" value="1"/>
</dbReference>
<dbReference type="EC" id="2.7.13.3" evidence="3"/>
<dbReference type="Pfam" id="PF02518">
    <property type="entry name" value="HATPase_c"/>
    <property type="match status" value="1"/>
</dbReference>
<dbReference type="Gene3D" id="3.30.450.40">
    <property type="match status" value="1"/>
</dbReference>
<evidence type="ECO:0000256" key="2">
    <source>
        <dbReference type="ARBA" id="ARBA00004236"/>
    </source>
</evidence>
<evidence type="ECO:0000256" key="3">
    <source>
        <dbReference type="ARBA" id="ARBA00012438"/>
    </source>
</evidence>
<dbReference type="PROSITE" id="PS50109">
    <property type="entry name" value="HIS_KIN"/>
    <property type="match status" value="1"/>
</dbReference>
<dbReference type="PANTHER" id="PTHR42878:SF15">
    <property type="entry name" value="BACTERIOPHYTOCHROME"/>
    <property type="match status" value="1"/>
</dbReference>
<dbReference type="InterPro" id="IPR036097">
    <property type="entry name" value="HisK_dim/P_sf"/>
</dbReference>